<dbReference type="Proteomes" id="UP000256486">
    <property type="component" value="Unassembled WGS sequence"/>
</dbReference>
<feature type="signal peptide" evidence="1">
    <location>
        <begin position="1"/>
        <end position="27"/>
    </location>
</feature>
<reference evidence="2 3" key="1">
    <citation type="submission" date="2017-04" db="EMBL/GenBank/DDBJ databases">
        <title>Comparative genome analysis of Subtercola boreus.</title>
        <authorList>
            <person name="Cho Y.-J."/>
            <person name="Cho A."/>
            <person name="Kim O.-S."/>
            <person name="Lee J.-I."/>
        </authorList>
    </citation>
    <scope>NUCLEOTIDE SEQUENCE [LARGE SCALE GENOMIC DNA]</scope>
    <source>
        <strain evidence="2 3">K300</strain>
    </source>
</reference>
<evidence type="ECO:0000313" key="3">
    <source>
        <dbReference type="Proteomes" id="UP000256486"/>
    </source>
</evidence>
<feature type="chain" id="PRO_5017752509" evidence="1">
    <location>
        <begin position="28"/>
        <end position="115"/>
    </location>
</feature>
<proteinExistence type="predicted"/>
<evidence type="ECO:0000256" key="1">
    <source>
        <dbReference type="SAM" id="SignalP"/>
    </source>
</evidence>
<dbReference type="AlphaFoldDB" id="A0A3E0VFG6"/>
<evidence type="ECO:0000313" key="2">
    <source>
        <dbReference type="EMBL" id="RFA08399.1"/>
    </source>
</evidence>
<keyword evidence="1" id="KW-0732">Signal</keyword>
<organism evidence="2 3">
    <name type="scientific">Subtercola boreus</name>
    <dbReference type="NCBI Taxonomy" id="120213"/>
    <lineage>
        <taxon>Bacteria</taxon>
        <taxon>Bacillati</taxon>
        <taxon>Actinomycetota</taxon>
        <taxon>Actinomycetes</taxon>
        <taxon>Micrococcales</taxon>
        <taxon>Microbacteriaceae</taxon>
        <taxon>Subtercola</taxon>
    </lineage>
</organism>
<name>A0A3E0VFG6_9MICO</name>
<accession>A0A3E0VFG6</accession>
<protein>
    <submittedName>
        <fullName evidence="2">Uncharacterized protein</fullName>
    </submittedName>
</protein>
<dbReference type="EMBL" id="NBWZ01000001">
    <property type="protein sequence ID" value="RFA08399.1"/>
    <property type="molecule type" value="Genomic_DNA"/>
</dbReference>
<comment type="caution">
    <text evidence="2">The sequence shown here is derived from an EMBL/GenBank/DDBJ whole genome shotgun (WGS) entry which is preliminary data.</text>
</comment>
<gene>
    <name evidence="2" type="ORF">B7R54_03555</name>
</gene>
<keyword evidence="3" id="KW-1185">Reference proteome</keyword>
<sequence>MMVVPSLASLLFAVTSILSPRAKTAHAAFEATASPFTLTFRRSARGVRVSGSGGEIDQGSVESFTAAVHRDVVGFATLLIGSLPPDEDGTADLHEAVTAFTRAAPVPPPIRPALP</sequence>